<evidence type="ECO:0000313" key="2">
    <source>
        <dbReference type="EMBL" id="SIR70546.1"/>
    </source>
</evidence>
<keyword evidence="3" id="KW-1185">Reference proteome</keyword>
<evidence type="ECO:0000313" key="3">
    <source>
        <dbReference type="Proteomes" id="UP000186666"/>
    </source>
</evidence>
<protein>
    <recommendedName>
        <fullName evidence="4">Lipopolysaccharide assembly protein A domain-containing protein</fullName>
    </recommendedName>
</protein>
<feature type="transmembrane region" description="Helical" evidence="1">
    <location>
        <begin position="50"/>
        <end position="73"/>
    </location>
</feature>
<sequence>MPYFERVKKLSVWLILISILFFLLTIIFYNTSNFKELIYYDIYDKPLEKLLTLVSFLITIFSLVLGIALRIVAIDAQEDLSVLEKRK</sequence>
<gene>
    <name evidence="2" type="ORF">SAMN05421578_1382</name>
</gene>
<feature type="transmembrane region" description="Helical" evidence="1">
    <location>
        <begin position="12"/>
        <end position="30"/>
    </location>
</feature>
<dbReference type="EMBL" id="FTNK01000038">
    <property type="protein sequence ID" value="SIR70546.1"/>
    <property type="molecule type" value="Genomic_DNA"/>
</dbReference>
<dbReference type="Proteomes" id="UP000186666">
    <property type="component" value="Unassembled WGS sequence"/>
</dbReference>
<organism evidence="2 3">
    <name type="scientific">Paenibacillus macquariensis</name>
    <dbReference type="NCBI Taxonomy" id="948756"/>
    <lineage>
        <taxon>Bacteria</taxon>
        <taxon>Bacillati</taxon>
        <taxon>Bacillota</taxon>
        <taxon>Bacilli</taxon>
        <taxon>Bacillales</taxon>
        <taxon>Paenibacillaceae</taxon>
        <taxon>Paenibacillus</taxon>
    </lineage>
</organism>
<accession>A0ABY1KH38</accession>
<reference evidence="2 3" key="1">
    <citation type="submission" date="2017-01" db="EMBL/GenBank/DDBJ databases">
        <authorList>
            <person name="Varghese N."/>
            <person name="Submissions S."/>
        </authorList>
    </citation>
    <scope>NUCLEOTIDE SEQUENCE [LARGE SCALE GENOMIC DNA]</scope>
    <source>
        <strain evidence="2 3">ATCC 23464</strain>
    </source>
</reference>
<proteinExistence type="predicted"/>
<keyword evidence="1" id="KW-0812">Transmembrane</keyword>
<keyword evidence="1" id="KW-1133">Transmembrane helix</keyword>
<name>A0ABY1KH38_9BACL</name>
<evidence type="ECO:0000256" key="1">
    <source>
        <dbReference type="SAM" id="Phobius"/>
    </source>
</evidence>
<comment type="caution">
    <text evidence="2">The sequence shown here is derived from an EMBL/GenBank/DDBJ whole genome shotgun (WGS) entry which is preliminary data.</text>
</comment>
<keyword evidence="1" id="KW-0472">Membrane</keyword>
<evidence type="ECO:0008006" key="4">
    <source>
        <dbReference type="Google" id="ProtNLM"/>
    </source>
</evidence>